<dbReference type="InterPro" id="IPR011990">
    <property type="entry name" value="TPR-like_helical_dom_sf"/>
</dbReference>
<protein>
    <recommendedName>
        <fullName evidence="3">HTH luxR-type domain-containing protein</fullName>
    </recommendedName>
</protein>
<name>A0A6J4SIE2_9ACTN</name>
<reference evidence="4" key="1">
    <citation type="submission" date="2020-02" db="EMBL/GenBank/DDBJ databases">
        <authorList>
            <person name="Meier V. D."/>
        </authorList>
    </citation>
    <scope>NUCLEOTIDE SEQUENCE</scope>
    <source>
        <strain evidence="4">AVDCRST_MAG53</strain>
    </source>
</reference>
<dbReference type="GO" id="GO:0003677">
    <property type="term" value="F:DNA binding"/>
    <property type="evidence" value="ECO:0007669"/>
    <property type="project" value="InterPro"/>
</dbReference>
<keyword evidence="2" id="KW-0067">ATP-binding</keyword>
<dbReference type="InterPro" id="IPR000792">
    <property type="entry name" value="Tscrpt_reg_LuxR_C"/>
</dbReference>
<feature type="domain" description="HTH luxR-type" evidence="3">
    <location>
        <begin position="849"/>
        <end position="914"/>
    </location>
</feature>
<proteinExistence type="predicted"/>
<keyword evidence="1" id="KW-0547">Nucleotide-binding</keyword>
<evidence type="ECO:0000313" key="4">
    <source>
        <dbReference type="EMBL" id="CAA9500177.1"/>
    </source>
</evidence>
<evidence type="ECO:0000259" key="3">
    <source>
        <dbReference type="PROSITE" id="PS50043"/>
    </source>
</evidence>
<accession>A0A6J4SIE2</accession>
<dbReference type="GO" id="GO:0005737">
    <property type="term" value="C:cytoplasm"/>
    <property type="evidence" value="ECO:0007669"/>
    <property type="project" value="TreeGrafter"/>
</dbReference>
<dbReference type="SUPFAM" id="SSF48452">
    <property type="entry name" value="TPR-like"/>
    <property type="match status" value="1"/>
</dbReference>
<organism evidence="4">
    <name type="scientific">uncultured Solirubrobacteraceae bacterium</name>
    <dbReference type="NCBI Taxonomy" id="1162706"/>
    <lineage>
        <taxon>Bacteria</taxon>
        <taxon>Bacillati</taxon>
        <taxon>Actinomycetota</taxon>
        <taxon>Thermoleophilia</taxon>
        <taxon>Solirubrobacterales</taxon>
        <taxon>Solirubrobacteraceae</taxon>
        <taxon>environmental samples</taxon>
    </lineage>
</organism>
<dbReference type="GO" id="GO:0006355">
    <property type="term" value="P:regulation of DNA-templated transcription"/>
    <property type="evidence" value="ECO:0007669"/>
    <property type="project" value="InterPro"/>
</dbReference>
<dbReference type="CDD" id="cd06170">
    <property type="entry name" value="LuxR_C_like"/>
    <property type="match status" value="1"/>
</dbReference>
<dbReference type="GO" id="GO:0004016">
    <property type="term" value="F:adenylate cyclase activity"/>
    <property type="evidence" value="ECO:0007669"/>
    <property type="project" value="TreeGrafter"/>
</dbReference>
<dbReference type="InterPro" id="IPR036388">
    <property type="entry name" value="WH-like_DNA-bd_sf"/>
</dbReference>
<sequence>MVFPLLDRDSELVALQRAADRAAAGQGGVVVVAGGPGAGKSRLLDEARALSHRAGLQVLSARGVELEHEHPYGIVRQLFEAALLGPEQAPWLVGPAAAASTVFTPETEQEAAPFATLGGLRWLTANAAAEGPLALLVDDLHWADPPSLHFLHYLVRRLDGLAVLLVLGGRPGAADELGEAATSILRPAPLGPDAVVQLTRELLETRPSERFAASCRRATGGNPLLLVELLRALRAEGVVPDDAHVDVIDHIGPSAVARIVLVRLRHLPGDALPVAHAIAVLGTGVVTSLVAELAELEEAAVVEAVASLVEADVIDARPPLGFVHPIVRDAVYREVAPDGRDRSHARAAELLRARAAAPDQVGAHLLLAAPRGLRWAVDTLRAAADDAARRGAVETAVTFLRRALAERPTDADVELLLRVGLTEAAVDPGAAVAHLDAARRAARDPGSRARVGELVARLLVFTDPPAAIAAARQARAELPAGGSPASLLALERYAGRFSGIAAAPDPAPEPGSAGGRTLMAVQAWDRALNGGSAEECVALAAGALRLDEPAATQEVVDRTPLLTAMIASTVLLFADDPRAQGFWDAWHAEAVRAGRAQAIIAGHVWQGWTQLRLGRLADAEASLRAALEGPRAWGPGTKSPPAHALSLLAEVLLHRGDLPGARTALDRIPKEVSPDTEGVLLCRCAELRLRTTEGRYAEALGIVDVTGARLRTVVNPAWARWRSVHAEALAQLGREEEAIAAASEELELARRWGTPGPVGRALSLLGVLEDRLDLLEEAVETTRDPFARLEHAGALLALGGAVRRRRRPSAARAILRDAHDLAVACGADVVARTARDELAAAGGRPRPVAGLGAPSLTPSERRVAELAASGRGNQDIARQLHVSPKTVEVHLTTSYRKLGIRTRRELASALGEPVASEG</sequence>
<dbReference type="Gene3D" id="1.10.10.10">
    <property type="entry name" value="Winged helix-like DNA-binding domain superfamily/Winged helix DNA-binding domain"/>
    <property type="match status" value="1"/>
</dbReference>
<dbReference type="InterPro" id="IPR027417">
    <property type="entry name" value="P-loop_NTPase"/>
</dbReference>
<dbReference type="PRINTS" id="PR00038">
    <property type="entry name" value="HTHLUXR"/>
</dbReference>
<dbReference type="SMART" id="SM00421">
    <property type="entry name" value="HTH_LUXR"/>
    <property type="match status" value="1"/>
</dbReference>
<dbReference type="AlphaFoldDB" id="A0A6J4SIE2"/>
<evidence type="ECO:0000256" key="2">
    <source>
        <dbReference type="ARBA" id="ARBA00022840"/>
    </source>
</evidence>
<dbReference type="Pfam" id="PF00196">
    <property type="entry name" value="GerE"/>
    <property type="match status" value="1"/>
</dbReference>
<dbReference type="PROSITE" id="PS50043">
    <property type="entry name" value="HTH_LUXR_2"/>
    <property type="match status" value="1"/>
</dbReference>
<gene>
    <name evidence="4" type="ORF">AVDCRST_MAG53-1900</name>
</gene>
<dbReference type="InterPro" id="IPR016032">
    <property type="entry name" value="Sig_transdc_resp-reg_C-effctor"/>
</dbReference>
<dbReference type="GO" id="GO:0005524">
    <property type="term" value="F:ATP binding"/>
    <property type="evidence" value="ECO:0007669"/>
    <property type="project" value="UniProtKB-KW"/>
</dbReference>
<dbReference type="Pfam" id="PF13191">
    <property type="entry name" value="AAA_16"/>
    <property type="match status" value="1"/>
</dbReference>
<dbReference type="SUPFAM" id="SSF46894">
    <property type="entry name" value="C-terminal effector domain of the bipartite response regulators"/>
    <property type="match status" value="1"/>
</dbReference>
<dbReference type="Gene3D" id="1.25.40.10">
    <property type="entry name" value="Tetratricopeptide repeat domain"/>
    <property type="match status" value="1"/>
</dbReference>
<dbReference type="PANTHER" id="PTHR16305:SF35">
    <property type="entry name" value="TRANSCRIPTIONAL ACTIVATOR DOMAIN"/>
    <property type="match status" value="1"/>
</dbReference>
<dbReference type="EMBL" id="CADCVR010000063">
    <property type="protein sequence ID" value="CAA9500177.1"/>
    <property type="molecule type" value="Genomic_DNA"/>
</dbReference>
<evidence type="ECO:0000256" key="1">
    <source>
        <dbReference type="ARBA" id="ARBA00022741"/>
    </source>
</evidence>
<dbReference type="SUPFAM" id="SSF52540">
    <property type="entry name" value="P-loop containing nucleoside triphosphate hydrolases"/>
    <property type="match status" value="1"/>
</dbReference>
<dbReference type="PANTHER" id="PTHR16305">
    <property type="entry name" value="TESTICULAR SOLUBLE ADENYLYL CYCLASE"/>
    <property type="match status" value="1"/>
</dbReference>
<dbReference type="InterPro" id="IPR041664">
    <property type="entry name" value="AAA_16"/>
</dbReference>